<proteinExistence type="predicted"/>
<organism evidence="3 4">
    <name type="scientific">Arcicella aurantiaca</name>
    <dbReference type="NCBI Taxonomy" id="591202"/>
    <lineage>
        <taxon>Bacteria</taxon>
        <taxon>Pseudomonadati</taxon>
        <taxon>Bacteroidota</taxon>
        <taxon>Cytophagia</taxon>
        <taxon>Cytophagales</taxon>
        <taxon>Flectobacillaceae</taxon>
        <taxon>Arcicella</taxon>
    </lineage>
</organism>
<dbReference type="GO" id="GO:0016740">
    <property type="term" value="F:transferase activity"/>
    <property type="evidence" value="ECO:0007669"/>
    <property type="project" value="UniProtKB-KW"/>
</dbReference>
<keyword evidence="3" id="KW-0808">Transferase</keyword>
<dbReference type="RefSeq" id="WP_158279626.1">
    <property type="nucleotide sequence ID" value="NZ_QGGO01000024.1"/>
</dbReference>
<evidence type="ECO:0000313" key="3">
    <source>
        <dbReference type="EMBL" id="PWK21411.1"/>
    </source>
</evidence>
<gene>
    <name evidence="3" type="ORF">LV89_03704</name>
</gene>
<dbReference type="Gene3D" id="3.90.550.10">
    <property type="entry name" value="Spore Coat Polysaccharide Biosynthesis Protein SpsA, Chain A"/>
    <property type="match status" value="1"/>
</dbReference>
<keyword evidence="1" id="KW-1133">Transmembrane helix</keyword>
<dbReference type="InterPro" id="IPR001173">
    <property type="entry name" value="Glyco_trans_2-like"/>
</dbReference>
<keyword evidence="1" id="KW-0812">Transmembrane</keyword>
<dbReference type="Pfam" id="PF00535">
    <property type="entry name" value="Glycos_transf_2"/>
    <property type="match status" value="1"/>
</dbReference>
<comment type="caution">
    <text evidence="3">The sequence shown here is derived from an EMBL/GenBank/DDBJ whole genome shotgun (WGS) entry which is preliminary data.</text>
</comment>
<protein>
    <submittedName>
        <fullName evidence="3">Glycosyltransferase involved in cell wall biosynthesis</fullName>
    </submittedName>
</protein>
<feature type="domain" description="Glycosyltransferase 2-like" evidence="2">
    <location>
        <begin position="13"/>
        <end position="130"/>
    </location>
</feature>
<reference evidence="3 4" key="1">
    <citation type="submission" date="2018-05" db="EMBL/GenBank/DDBJ databases">
        <title>Genomic Encyclopedia of Archaeal and Bacterial Type Strains, Phase II (KMG-II): from individual species to whole genera.</title>
        <authorList>
            <person name="Goeker M."/>
        </authorList>
    </citation>
    <scope>NUCLEOTIDE SEQUENCE [LARGE SCALE GENOMIC DNA]</scope>
    <source>
        <strain evidence="3 4">DSM 22214</strain>
    </source>
</reference>
<dbReference type="AlphaFoldDB" id="A0A316DTJ2"/>
<accession>A0A316DTJ2</accession>
<evidence type="ECO:0000313" key="4">
    <source>
        <dbReference type="Proteomes" id="UP000245489"/>
    </source>
</evidence>
<keyword evidence="4" id="KW-1185">Reference proteome</keyword>
<dbReference type="CDD" id="cd00761">
    <property type="entry name" value="Glyco_tranf_GTA_type"/>
    <property type="match status" value="1"/>
</dbReference>
<sequence length="314" mass="37239">MEKSIKNNLLAFCIPTYNRSEILEEVLEDLISKIKDYSFFILISDNFSTDDTKVIVNKYMLKYEYIIYNQQKENLGADKNIQSTLKLFKANYYWLIGDSACLKNKSLLPILNFLTVENPDAYIINVSSRVKNLPSQLFVEREDLLLKLGWHMTQLPALIVSERIVNNNYFKRYENKSFFQFGIIFEYLGLQEFIKVYWDDNDYINKPKTKKINTWYPNKAWEYFMKNWADTVFSLPSSYSLETKIQCIKNHDKMTGIFSVKSLFYQKSAKAYSFKVFTKYKKYIKFSNSNLLICFLISIFPISVFLKKNIHSKQ</sequence>
<name>A0A316DTJ2_9BACT</name>
<keyword evidence="1" id="KW-0472">Membrane</keyword>
<evidence type="ECO:0000256" key="1">
    <source>
        <dbReference type="SAM" id="Phobius"/>
    </source>
</evidence>
<dbReference type="OrthoDB" id="199095at2"/>
<evidence type="ECO:0000259" key="2">
    <source>
        <dbReference type="Pfam" id="PF00535"/>
    </source>
</evidence>
<dbReference type="SUPFAM" id="SSF53448">
    <property type="entry name" value="Nucleotide-diphospho-sugar transferases"/>
    <property type="match status" value="1"/>
</dbReference>
<dbReference type="EMBL" id="QGGO01000024">
    <property type="protein sequence ID" value="PWK21411.1"/>
    <property type="molecule type" value="Genomic_DNA"/>
</dbReference>
<feature type="transmembrane region" description="Helical" evidence="1">
    <location>
        <begin position="289"/>
        <end position="306"/>
    </location>
</feature>
<dbReference type="Proteomes" id="UP000245489">
    <property type="component" value="Unassembled WGS sequence"/>
</dbReference>
<dbReference type="InterPro" id="IPR029044">
    <property type="entry name" value="Nucleotide-diphossugar_trans"/>
</dbReference>